<feature type="domain" description="EF-hand" evidence="3">
    <location>
        <begin position="84"/>
        <end position="119"/>
    </location>
</feature>
<dbReference type="PROSITE" id="PS50222">
    <property type="entry name" value="EF_HAND_2"/>
    <property type="match status" value="4"/>
</dbReference>
<dbReference type="Gene3D" id="1.10.238.10">
    <property type="entry name" value="EF-hand"/>
    <property type="match status" value="2"/>
</dbReference>
<name>A0ABQ9ET04_TEGGR</name>
<dbReference type="SMART" id="SM00054">
    <property type="entry name" value="EFh"/>
    <property type="match status" value="4"/>
</dbReference>
<sequence length="205" mass="23028">MDYSTTRPEAVWSDIFCQGLTGTSAMIPTTTPGGTKREKDVTKDVDVKLMTEIKEAFEIFDKDKNGTITANELVTAMRAFGLSPTNAEIKEIIKDLDKDKNGTIEFSEFRQMMIKRSKNSDPCKELYNAFKVFDKNGNGYIDVKELHEAMTKLGEKMTAEEAETMIKLADTNKDGKVDYQELARVFSMKINDKNAKVIAKAKIGK</sequence>
<feature type="domain" description="EF-hand" evidence="3">
    <location>
        <begin position="121"/>
        <end position="156"/>
    </location>
</feature>
<evidence type="ECO:0000313" key="5">
    <source>
        <dbReference type="Proteomes" id="UP001217089"/>
    </source>
</evidence>
<organism evidence="4 5">
    <name type="scientific">Tegillarca granosa</name>
    <name type="common">Malaysian cockle</name>
    <name type="synonym">Anadara granosa</name>
    <dbReference type="NCBI Taxonomy" id="220873"/>
    <lineage>
        <taxon>Eukaryota</taxon>
        <taxon>Metazoa</taxon>
        <taxon>Spiralia</taxon>
        <taxon>Lophotrochozoa</taxon>
        <taxon>Mollusca</taxon>
        <taxon>Bivalvia</taxon>
        <taxon>Autobranchia</taxon>
        <taxon>Pteriomorphia</taxon>
        <taxon>Arcoida</taxon>
        <taxon>Arcoidea</taxon>
        <taxon>Arcidae</taxon>
        <taxon>Tegillarca</taxon>
    </lineage>
</organism>
<accession>A0ABQ9ET04</accession>
<keyword evidence="2" id="KW-0106">Calcium</keyword>
<dbReference type="EMBL" id="JARBDR010000657">
    <property type="protein sequence ID" value="KAJ8308285.1"/>
    <property type="molecule type" value="Genomic_DNA"/>
</dbReference>
<dbReference type="PANTHER" id="PTHR23048:SF59">
    <property type="entry name" value="EF-HAND SUPERFAMILY PROTEIN"/>
    <property type="match status" value="1"/>
</dbReference>
<evidence type="ECO:0000256" key="1">
    <source>
        <dbReference type="ARBA" id="ARBA00022737"/>
    </source>
</evidence>
<dbReference type="PANTHER" id="PTHR23048">
    <property type="entry name" value="MYOSIN LIGHT CHAIN 1, 3"/>
    <property type="match status" value="1"/>
</dbReference>
<dbReference type="Pfam" id="PF13499">
    <property type="entry name" value="EF-hand_7"/>
    <property type="match status" value="2"/>
</dbReference>
<protein>
    <recommendedName>
        <fullName evidence="3">EF-hand domain-containing protein</fullName>
    </recommendedName>
</protein>
<feature type="domain" description="EF-hand" evidence="3">
    <location>
        <begin position="157"/>
        <end position="192"/>
    </location>
</feature>
<dbReference type="InterPro" id="IPR002048">
    <property type="entry name" value="EF_hand_dom"/>
</dbReference>
<evidence type="ECO:0000259" key="3">
    <source>
        <dbReference type="PROSITE" id="PS50222"/>
    </source>
</evidence>
<dbReference type="PROSITE" id="PS00018">
    <property type="entry name" value="EF_HAND_1"/>
    <property type="match status" value="4"/>
</dbReference>
<evidence type="ECO:0000256" key="2">
    <source>
        <dbReference type="ARBA" id="ARBA00022837"/>
    </source>
</evidence>
<reference evidence="4 5" key="1">
    <citation type="submission" date="2022-12" db="EMBL/GenBank/DDBJ databases">
        <title>Chromosome-level genome of Tegillarca granosa.</title>
        <authorList>
            <person name="Kim J."/>
        </authorList>
    </citation>
    <scope>NUCLEOTIDE SEQUENCE [LARGE SCALE GENOMIC DNA]</scope>
    <source>
        <strain evidence="4">Teg-2019</strain>
        <tissue evidence="4">Adductor muscle</tissue>
    </source>
</reference>
<dbReference type="InterPro" id="IPR011992">
    <property type="entry name" value="EF-hand-dom_pair"/>
</dbReference>
<dbReference type="CDD" id="cd00051">
    <property type="entry name" value="EFh"/>
    <property type="match status" value="2"/>
</dbReference>
<feature type="domain" description="EF-hand" evidence="3">
    <location>
        <begin position="48"/>
        <end position="83"/>
    </location>
</feature>
<dbReference type="InterPro" id="IPR050230">
    <property type="entry name" value="CALM/Myosin/TropC-like"/>
</dbReference>
<keyword evidence="5" id="KW-1185">Reference proteome</keyword>
<evidence type="ECO:0000313" key="4">
    <source>
        <dbReference type="EMBL" id="KAJ8308285.1"/>
    </source>
</evidence>
<gene>
    <name evidence="4" type="ORF">KUTeg_013159</name>
</gene>
<dbReference type="SUPFAM" id="SSF47473">
    <property type="entry name" value="EF-hand"/>
    <property type="match status" value="1"/>
</dbReference>
<proteinExistence type="predicted"/>
<comment type="caution">
    <text evidence="4">The sequence shown here is derived from an EMBL/GenBank/DDBJ whole genome shotgun (WGS) entry which is preliminary data.</text>
</comment>
<keyword evidence="1" id="KW-0677">Repeat</keyword>
<dbReference type="InterPro" id="IPR018247">
    <property type="entry name" value="EF_Hand_1_Ca_BS"/>
</dbReference>
<dbReference type="Proteomes" id="UP001217089">
    <property type="component" value="Unassembled WGS sequence"/>
</dbReference>